<dbReference type="InterPro" id="IPR038233">
    <property type="entry name" value="Colicin_D/E5_nuclease"/>
</dbReference>
<dbReference type="NCBIfam" id="TIGR03696">
    <property type="entry name" value="Rhs_assc_core"/>
    <property type="match status" value="1"/>
</dbReference>
<protein>
    <submittedName>
        <fullName evidence="5">Uncharacterized protein</fullName>
    </submittedName>
</protein>
<dbReference type="InterPro" id="IPR056823">
    <property type="entry name" value="TEN-like_YD-shell"/>
</dbReference>
<evidence type="ECO:0000256" key="1">
    <source>
        <dbReference type="ARBA" id="ARBA00022737"/>
    </source>
</evidence>
<dbReference type="Pfam" id="PF11429">
    <property type="entry name" value="Colicin_D"/>
    <property type="match status" value="1"/>
</dbReference>
<keyword evidence="1" id="KW-0677">Repeat</keyword>
<organism evidence="5 6">
    <name type="scientific">Xanthomonas hortorum pv. carotae</name>
    <dbReference type="NCBI Taxonomy" id="487904"/>
    <lineage>
        <taxon>Bacteria</taxon>
        <taxon>Pseudomonadati</taxon>
        <taxon>Pseudomonadota</taxon>
        <taxon>Gammaproteobacteria</taxon>
        <taxon>Lysobacterales</taxon>
        <taxon>Lysobacteraceae</taxon>
        <taxon>Xanthomonas</taxon>
    </lineage>
</organism>
<dbReference type="PANTHER" id="PTHR32305">
    <property type="match status" value="1"/>
</dbReference>
<feature type="domain" description="Colicin D C-terminal" evidence="3">
    <location>
        <begin position="222"/>
        <end position="305"/>
    </location>
</feature>
<comment type="caution">
    <text evidence="5">The sequence shown here is derived from an EMBL/GenBank/DDBJ whole genome shotgun (WGS) entry which is preliminary data.</text>
</comment>
<dbReference type="InterPro" id="IPR050708">
    <property type="entry name" value="T6SS_VgrG/RHS"/>
</dbReference>
<name>A0A6V7FKQ0_9XANT</name>
<feature type="signal peptide" evidence="2">
    <location>
        <begin position="1"/>
        <end position="23"/>
    </location>
</feature>
<dbReference type="Gene3D" id="3.10.450.200">
    <property type="match status" value="1"/>
</dbReference>
<feature type="domain" description="Teneurin-like YD-shell" evidence="4">
    <location>
        <begin position="28"/>
        <end position="123"/>
    </location>
</feature>
<reference evidence="5 6" key="1">
    <citation type="submission" date="2020-07" db="EMBL/GenBank/DDBJ databases">
        <authorList>
            <person name="Pothier F. J."/>
        </authorList>
    </citation>
    <scope>NUCLEOTIDE SEQUENCE [LARGE SCALE GENOMIC DNA]</scope>
    <source>
        <strain evidence="5 6">CFBP 7900</strain>
    </source>
</reference>
<proteinExistence type="predicted"/>
<gene>
    <name evidence="5" type="ORF">CFBP7900_42130</name>
</gene>
<dbReference type="Proteomes" id="UP000587508">
    <property type="component" value="Unassembled WGS sequence"/>
</dbReference>
<dbReference type="RefSeq" id="WP_023905641.1">
    <property type="nucleotide sequence ID" value="NZ_CAJDKC010000005.1"/>
</dbReference>
<feature type="chain" id="PRO_5033573296" evidence="2">
    <location>
        <begin position="24"/>
        <end position="316"/>
    </location>
</feature>
<evidence type="ECO:0000256" key="2">
    <source>
        <dbReference type="SAM" id="SignalP"/>
    </source>
</evidence>
<dbReference type="InterPro" id="IPR024440">
    <property type="entry name" value="ColicinD_C"/>
</dbReference>
<evidence type="ECO:0000259" key="3">
    <source>
        <dbReference type="Pfam" id="PF11429"/>
    </source>
</evidence>
<dbReference type="EMBL" id="CAJDKC010000005">
    <property type="protein sequence ID" value="CAD0364395.1"/>
    <property type="molecule type" value="Genomic_DNA"/>
</dbReference>
<dbReference type="GO" id="GO:0004540">
    <property type="term" value="F:RNA nuclease activity"/>
    <property type="evidence" value="ECO:0007669"/>
    <property type="project" value="InterPro"/>
</dbReference>
<evidence type="ECO:0000313" key="5">
    <source>
        <dbReference type="EMBL" id="CAD0364394.1"/>
    </source>
</evidence>
<keyword evidence="2" id="KW-0732">Signal</keyword>
<dbReference type="Gene3D" id="2.180.10.10">
    <property type="entry name" value="RHS repeat-associated core"/>
    <property type="match status" value="1"/>
</dbReference>
<sequence>MLKRITRCAALLLALAWPAAGLAETVEYIHTDALGSPAAITDASGNVIERTVYEPYGGMVNKAAVDGPGFTGHVADSATGLSYMQQRYYDPMCGCFLSVDPVTAYSNGDMRFFSRYAYAFNNPYRFTDPDGRQSVGEMIDSGAEGCGAVSCAGWAALSATWKVLGAEGVSQIADKGWSSVGNGDRAGAALEVASVIPFVKLGAGAKVLAKEAVSSLGFGRSQLQHAFKHAGDFGIAGNANNKTLDAFSTAIQNHVADVGTTAIQGTYRGADVTHFVNQSTGLNVMKDSSGNFLSGWKLSQQQLEHVLKDGKLGGGK</sequence>
<dbReference type="PANTHER" id="PTHR32305:SF15">
    <property type="entry name" value="PROTEIN RHSA-RELATED"/>
    <property type="match status" value="1"/>
</dbReference>
<evidence type="ECO:0000259" key="4">
    <source>
        <dbReference type="Pfam" id="PF25023"/>
    </source>
</evidence>
<dbReference type="Pfam" id="PF25023">
    <property type="entry name" value="TEN_YD-shell"/>
    <property type="match status" value="1"/>
</dbReference>
<dbReference type="InterPro" id="IPR037178">
    <property type="entry name" value="ColicinD_C_sf"/>
</dbReference>
<dbReference type="EMBL" id="CAJDKC010000005">
    <property type="protein sequence ID" value="CAD0364394.1"/>
    <property type="molecule type" value="Genomic_DNA"/>
</dbReference>
<evidence type="ECO:0000313" key="6">
    <source>
        <dbReference type="Proteomes" id="UP000587508"/>
    </source>
</evidence>
<accession>A0A6V7FKQ0</accession>
<dbReference type="AlphaFoldDB" id="A0A6V7FKQ0"/>
<dbReference type="InterPro" id="IPR022385">
    <property type="entry name" value="Rhs_assc_core"/>
</dbReference>
<dbReference type="SUPFAM" id="SSF102824">
    <property type="entry name" value="Colicin D/E5 nuclease domain"/>
    <property type="match status" value="1"/>
</dbReference>